<dbReference type="RefSeq" id="WP_205720954.1">
    <property type="nucleotide sequence ID" value="NZ_CP070608.1"/>
</dbReference>
<dbReference type="EMBL" id="CP070608">
    <property type="protein sequence ID" value="QSE96438.1"/>
    <property type="molecule type" value="Genomic_DNA"/>
</dbReference>
<keyword evidence="2" id="KW-1185">Reference proteome</keyword>
<protein>
    <submittedName>
        <fullName evidence="1">Uncharacterized protein</fullName>
    </submittedName>
</protein>
<dbReference type="Proteomes" id="UP000662783">
    <property type="component" value="Chromosome"/>
</dbReference>
<proteinExistence type="predicted"/>
<name>A0A974WJE9_9BACT</name>
<sequence length="65" mass="7786">MESIKDWENNVNKITSRIYNEFPELSKYITEIPFQETVSEESNIEAIKSYYFSLEELVSKYAKMH</sequence>
<dbReference type="AlphaFoldDB" id="A0A974WJE9"/>
<organism evidence="1 2">
    <name type="scientific">Fulvivirga lutea</name>
    <dbReference type="NCBI Taxonomy" id="2810512"/>
    <lineage>
        <taxon>Bacteria</taxon>
        <taxon>Pseudomonadati</taxon>
        <taxon>Bacteroidota</taxon>
        <taxon>Cytophagia</taxon>
        <taxon>Cytophagales</taxon>
        <taxon>Fulvivirgaceae</taxon>
        <taxon>Fulvivirga</taxon>
    </lineage>
</organism>
<evidence type="ECO:0000313" key="1">
    <source>
        <dbReference type="EMBL" id="QSE96438.1"/>
    </source>
</evidence>
<evidence type="ECO:0000313" key="2">
    <source>
        <dbReference type="Proteomes" id="UP000662783"/>
    </source>
</evidence>
<accession>A0A974WJE9</accession>
<reference evidence="1" key="1">
    <citation type="submission" date="2021-02" db="EMBL/GenBank/DDBJ databases">
        <title>Fulvivirga sp. S481 isolated from sea water.</title>
        <authorList>
            <person name="Bae S.S."/>
            <person name="Baek K."/>
        </authorList>
    </citation>
    <scope>NUCLEOTIDE SEQUENCE</scope>
    <source>
        <strain evidence="1">S481</strain>
    </source>
</reference>
<gene>
    <name evidence="1" type="ORF">JR347_12600</name>
</gene>
<dbReference type="KEGG" id="fuv:JR347_12600"/>